<keyword evidence="1" id="KW-0175">Coiled coil</keyword>
<name>A0A1R2C0Y5_9CILI</name>
<evidence type="ECO:0000313" key="3">
    <source>
        <dbReference type="EMBL" id="OMJ82647.1"/>
    </source>
</evidence>
<proteinExistence type="predicted"/>
<protein>
    <submittedName>
        <fullName evidence="3">Uncharacterized protein</fullName>
    </submittedName>
</protein>
<dbReference type="EMBL" id="MPUH01000332">
    <property type="protein sequence ID" value="OMJ82647.1"/>
    <property type="molecule type" value="Genomic_DNA"/>
</dbReference>
<feature type="region of interest" description="Disordered" evidence="2">
    <location>
        <begin position="368"/>
        <end position="397"/>
    </location>
</feature>
<organism evidence="3 4">
    <name type="scientific">Stentor coeruleus</name>
    <dbReference type="NCBI Taxonomy" id="5963"/>
    <lineage>
        <taxon>Eukaryota</taxon>
        <taxon>Sar</taxon>
        <taxon>Alveolata</taxon>
        <taxon>Ciliophora</taxon>
        <taxon>Postciliodesmatophora</taxon>
        <taxon>Heterotrichea</taxon>
        <taxon>Heterotrichida</taxon>
        <taxon>Stentoridae</taxon>
        <taxon>Stentor</taxon>
    </lineage>
</organism>
<feature type="compositionally biased region" description="Basic and acidic residues" evidence="2">
    <location>
        <begin position="152"/>
        <end position="182"/>
    </location>
</feature>
<accession>A0A1R2C0Y5</accession>
<dbReference type="AlphaFoldDB" id="A0A1R2C0Y5"/>
<evidence type="ECO:0000256" key="1">
    <source>
        <dbReference type="SAM" id="Coils"/>
    </source>
</evidence>
<dbReference type="Proteomes" id="UP000187209">
    <property type="component" value="Unassembled WGS sequence"/>
</dbReference>
<keyword evidence="4" id="KW-1185">Reference proteome</keyword>
<feature type="compositionally biased region" description="Polar residues" evidence="2">
    <location>
        <begin position="386"/>
        <end position="397"/>
    </location>
</feature>
<comment type="caution">
    <text evidence="3">The sequence shown here is derived from an EMBL/GenBank/DDBJ whole genome shotgun (WGS) entry which is preliminary data.</text>
</comment>
<reference evidence="3 4" key="1">
    <citation type="submission" date="2016-11" db="EMBL/GenBank/DDBJ databases">
        <title>The macronuclear genome of Stentor coeruleus: a giant cell with tiny introns.</title>
        <authorList>
            <person name="Slabodnick M."/>
            <person name="Ruby J.G."/>
            <person name="Reiff S.B."/>
            <person name="Swart E.C."/>
            <person name="Gosai S."/>
            <person name="Prabakaran S."/>
            <person name="Witkowska E."/>
            <person name="Larue G.E."/>
            <person name="Fisher S."/>
            <person name="Freeman R.M."/>
            <person name="Gunawardena J."/>
            <person name="Chu W."/>
            <person name="Stover N.A."/>
            <person name="Gregory B.D."/>
            <person name="Nowacki M."/>
            <person name="Derisi J."/>
            <person name="Roy S.W."/>
            <person name="Marshall W.F."/>
            <person name="Sood P."/>
        </authorList>
    </citation>
    <scope>NUCLEOTIDE SEQUENCE [LARGE SCALE GENOMIC DNA]</scope>
    <source>
        <strain evidence="3">WM001</strain>
    </source>
</reference>
<evidence type="ECO:0000313" key="4">
    <source>
        <dbReference type="Proteomes" id="UP000187209"/>
    </source>
</evidence>
<feature type="coiled-coil region" evidence="1">
    <location>
        <begin position="68"/>
        <end position="96"/>
    </location>
</feature>
<feature type="region of interest" description="Disordered" evidence="2">
    <location>
        <begin position="133"/>
        <end position="214"/>
    </location>
</feature>
<gene>
    <name evidence="3" type="ORF">SteCoe_16566</name>
</gene>
<sequence length="456" mass="53560">MDLTYIEYLRESGKDPIHYIEMQAHYLRFLASRFGLPRKKAVSEIPQQFYMSTGSIENKGSLSQKYEINLQEEPYEEMEENNKNEEKNNIINYDERPLRPSSDYDKIEEDILKENEEKHVKFEFLRKKSRGNDNEKEELNMMNRENHRKSLKSGEKLRSASENYKKNRELEGSGSPKKEFLKKGGGNLCSKPGYYIPPSKSERNKSQRLKKSYSGENFAEKSMISIRSSAKTQETWQNLDPESLKYAKMIKILEEKAKKINKESENFYKMRDRELKSLEKWKAEEKNKIADEKVKISKRLKKKEAKIKEISRLNNEITELKLMFSHKQKAYKDTMQELQSIADNLKESNKKLENLINPSPKANLYVDSKKRSEFSSTTPKKRSRTVENSPDPKTSSTVKKIDIPLLKLDKLICSGFYKKTIDKQKKAQGYIDLSTKLKKYYTSDQYFKKPGESQIK</sequence>
<feature type="coiled-coil region" evidence="1">
    <location>
        <begin position="300"/>
        <end position="355"/>
    </location>
</feature>
<evidence type="ECO:0000256" key="2">
    <source>
        <dbReference type="SAM" id="MobiDB-lite"/>
    </source>
</evidence>